<dbReference type="AlphaFoldDB" id="A0AAV6G0P5"/>
<sequence>MISLCNSHRFGDSDDREEPENGDFASLRYLPTRLVYQLKPQAPAYCTGKLHHVAECQAAESLPLNLEKTVKHLTMGQGRNTLHHLNSLHLHLHLTYRELLKERQSLLNSLHPHTSPQRAANRGALCCEEKHGDTVCHGH</sequence>
<accession>A0AAV6G0P5</accession>
<dbReference type="EMBL" id="JADWDJ010000018">
    <property type="protein sequence ID" value="KAG5267020.1"/>
    <property type="molecule type" value="Genomic_DNA"/>
</dbReference>
<evidence type="ECO:0000313" key="3">
    <source>
        <dbReference type="Proteomes" id="UP000823561"/>
    </source>
</evidence>
<organism evidence="2 3">
    <name type="scientific">Alosa alosa</name>
    <name type="common">allis shad</name>
    <dbReference type="NCBI Taxonomy" id="278164"/>
    <lineage>
        <taxon>Eukaryota</taxon>
        <taxon>Metazoa</taxon>
        <taxon>Chordata</taxon>
        <taxon>Craniata</taxon>
        <taxon>Vertebrata</taxon>
        <taxon>Euteleostomi</taxon>
        <taxon>Actinopterygii</taxon>
        <taxon>Neopterygii</taxon>
        <taxon>Teleostei</taxon>
        <taxon>Clupei</taxon>
        <taxon>Clupeiformes</taxon>
        <taxon>Clupeoidei</taxon>
        <taxon>Clupeidae</taxon>
        <taxon>Alosa</taxon>
    </lineage>
</organism>
<evidence type="ECO:0000313" key="2">
    <source>
        <dbReference type="EMBL" id="KAG5267020.1"/>
    </source>
</evidence>
<name>A0AAV6G0P5_9TELE</name>
<reference evidence="2" key="1">
    <citation type="submission" date="2020-10" db="EMBL/GenBank/DDBJ databases">
        <title>Chromosome-scale genome assembly of the Allis shad, Alosa alosa.</title>
        <authorList>
            <person name="Margot Z."/>
            <person name="Christophe K."/>
            <person name="Cabau C."/>
            <person name="Louis A."/>
            <person name="Berthelot C."/>
            <person name="Parey E."/>
            <person name="Roest Crollius H."/>
            <person name="Montfort J."/>
            <person name="Robinson-Rechavi M."/>
            <person name="Bucao C."/>
            <person name="Bouchez O."/>
            <person name="Gislard M."/>
            <person name="Lluch J."/>
            <person name="Milhes M."/>
            <person name="Lampietro C."/>
            <person name="Lopez Roques C."/>
            <person name="Donnadieu C."/>
            <person name="Braasch I."/>
            <person name="Desvignes T."/>
            <person name="Postlethwait J."/>
            <person name="Bobe J."/>
            <person name="Guiguen Y."/>
        </authorList>
    </citation>
    <scope>NUCLEOTIDE SEQUENCE</scope>
    <source>
        <strain evidence="2">M-15738</strain>
        <tissue evidence="2">Blood</tissue>
    </source>
</reference>
<evidence type="ECO:0000256" key="1">
    <source>
        <dbReference type="SAM" id="MobiDB-lite"/>
    </source>
</evidence>
<proteinExistence type="predicted"/>
<dbReference type="Proteomes" id="UP000823561">
    <property type="component" value="Chromosome 18"/>
</dbReference>
<feature type="region of interest" description="Disordered" evidence="1">
    <location>
        <begin position="1"/>
        <end position="23"/>
    </location>
</feature>
<protein>
    <submittedName>
        <fullName evidence="2">Uncharacterized protein</fullName>
    </submittedName>
</protein>
<gene>
    <name evidence="2" type="ORF">AALO_G00238920</name>
</gene>
<comment type="caution">
    <text evidence="2">The sequence shown here is derived from an EMBL/GenBank/DDBJ whole genome shotgun (WGS) entry which is preliminary data.</text>
</comment>
<keyword evidence="3" id="KW-1185">Reference proteome</keyword>